<dbReference type="EMBL" id="FLUL01000001">
    <property type="protein sequence ID" value="SBV90748.1"/>
    <property type="molecule type" value="Genomic_DNA"/>
</dbReference>
<sequence>MIVVEQVFDLFFEMGFVIVLNESESSLKEEVFQVWIYDIIKKRNC</sequence>
<dbReference type="AlphaFoldDB" id="A0A212IU62"/>
<proteinExistence type="predicted"/>
<accession>A0A212IU62</accession>
<gene>
    <name evidence="1" type="ORF">KL86DYS2_10059</name>
</gene>
<protein>
    <submittedName>
        <fullName evidence="1">Uncharacterized protein</fullName>
    </submittedName>
</protein>
<organism evidence="1">
    <name type="scientific">uncultured Dysgonomonas sp</name>
    <dbReference type="NCBI Taxonomy" id="206096"/>
    <lineage>
        <taxon>Bacteria</taxon>
        <taxon>Pseudomonadati</taxon>
        <taxon>Bacteroidota</taxon>
        <taxon>Bacteroidia</taxon>
        <taxon>Bacteroidales</taxon>
        <taxon>Dysgonomonadaceae</taxon>
        <taxon>Dysgonomonas</taxon>
        <taxon>environmental samples</taxon>
    </lineage>
</organism>
<evidence type="ECO:0000313" key="1">
    <source>
        <dbReference type="EMBL" id="SBV90748.1"/>
    </source>
</evidence>
<name>A0A212IU62_9BACT</name>
<reference evidence="1" key="1">
    <citation type="submission" date="2016-04" db="EMBL/GenBank/DDBJ databases">
        <authorList>
            <person name="Evans L.H."/>
            <person name="Alamgir A."/>
            <person name="Owens N."/>
            <person name="Weber N.D."/>
            <person name="Virtaneva K."/>
            <person name="Barbian K."/>
            <person name="Babar A."/>
            <person name="Rosenke K."/>
        </authorList>
    </citation>
    <scope>NUCLEOTIDE SEQUENCE</scope>
    <source>
        <strain evidence="1">86-2</strain>
    </source>
</reference>